<reference evidence="2" key="1">
    <citation type="submission" date="2023-07" db="EMBL/GenBank/DDBJ databases">
        <title>A chromosome-level genome assembly of Lolium multiflorum.</title>
        <authorList>
            <person name="Chen Y."/>
            <person name="Copetti D."/>
            <person name="Kolliker R."/>
            <person name="Studer B."/>
        </authorList>
    </citation>
    <scope>NUCLEOTIDE SEQUENCE</scope>
    <source>
        <strain evidence="2">02402/16</strain>
        <tissue evidence="2">Leaf</tissue>
    </source>
</reference>
<dbReference type="Proteomes" id="UP001231189">
    <property type="component" value="Unassembled WGS sequence"/>
</dbReference>
<accession>A0AAD8X7W8</accession>
<dbReference type="AlphaFoldDB" id="A0AAD8X7W8"/>
<dbReference type="EMBL" id="JAUUTY010000001">
    <property type="protein sequence ID" value="KAK1697472.1"/>
    <property type="molecule type" value="Genomic_DNA"/>
</dbReference>
<evidence type="ECO:0000313" key="3">
    <source>
        <dbReference type="Proteomes" id="UP001231189"/>
    </source>
</evidence>
<gene>
    <name evidence="2" type="ORF">QYE76_014169</name>
</gene>
<dbReference type="PANTHER" id="PTHR11697:SF230">
    <property type="entry name" value="ZINC FINGER, MYM DOMAIN CONTAINING 1"/>
    <property type="match status" value="1"/>
</dbReference>
<organism evidence="2 3">
    <name type="scientific">Lolium multiflorum</name>
    <name type="common">Italian ryegrass</name>
    <name type="synonym">Lolium perenne subsp. multiflorum</name>
    <dbReference type="NCBI Taxonomy" id="4521"/>
    <lineage>
        <taxon>Eukaryota</taxon>
        <taxon>Viridiplantae</taxon>
        <taxon>Streptophyta</taxon>
        <taxon>Embryophyta</taxon>
        <taxon>Tracheophyta</taxon>
        <taxon>Spermatophyta</taxon>
        <taxon>Magnoliopsida</taxon>
        <taxon>Liliopsida</taxon>
        <taxon>Poales</taxon>
        <taxon>Poaceae</taxon>
        <taxon>BOP clade</taxon>
        <taxon>Pooideae</taxon>
        <taxon>Poodae</taxon>
        <taxon>Poeae</taxon>
        <taxon>Poeae Chloroplast Group 2 (Poeae type)</taxon>
        <taxon>Loliodinae</taxon>
        <taxon>Loliinae</taxon>
        <taxon>Lolium</taxon>
    </lineage>
</organism>
<keyword evidence="3" id="KW-1185">Reference proteome</keyword>
<comment type="caution">
    <text evidence="2">The sequence shown here is derived from an EMBL/GenBank/DDBJ whole genome shotgun (WGS) entry which is preliminary data.</text>
</comment>
<proteinExistence type="predicted"/>
<protein>
    <recommendedName>
        <fullName evidence="1">DUF4371 domain-containing protein</fullName>
    </recommendedName>
</protein>
<dbReference type="InterPro" id="IPR055298">
    <property type="entry name" value="AtLOH3-like"/>
</dbReference>
<name>A0AAD8X7W8_LOLMU</name>
<feature type="domain" description="DUF4371" evidence="1">
    <location>
        <begin position="40"/>
        <end position="94"/>
    </location>
</feature>
<evidence type="ECO:0000259" key="1">
    <source>
        <dbReference type="Pfam" id="PF14291"/>
    </source>
</evidence>
<dbReference type="Pfam" id="PF14291">
    <property type="entry name" value="DUF4371"/>
    <property type="match status" value="1"/>
</dbReference>
<evidence type="ECO:0000313" key="2">
    <source>
        <dbReference type="EMBL" id="KAK1697472.1"/>
    </source>
</evidence>
<sequence>MCMAPDTKDPPVDTLLFTCCSLSGGPLAFQGHHGPVYQIIVKSIIDVIGGDVFCLLVDESADVSDKEQMAVVLRYVDNFGAIKERLIEFIDRFNEVNSDLLTRIAAFSPKDSFNAFKVESLVDLAKSYPDDFDSITLKDLAHELSIYIDNVRADERFVGLKTIFELAKLMASTKKYVAFRLVYRGSPTFFAVVTGAYSRVGGQAASTRRVRCGNCDVGARSINQQ</sequence>
<dbReference type="PANTHER" id="PTHR11697">
    <property type="entry name" value="GENERAL TRANSCRIPTION FACTOR 2-RELATED ZINC FINGER PROTEIN"/>
    <property type="match status" value="1"/>
</dbReference>
<dbReference type="InterPro" id="IPR025398">
    <property type="entry name" value="DUF4371"/>
</dbReference>